<protein>
    <submittedName>
        <fullName evidence="8">Uncharacterized protein</fullName>
    </submittedName>
</protein>
<dbReference type="GO" id="GO:1990907">
    <property type="term" value="C:beta-catenin-TCF complex"/>
    <property type="evidence" value="ECO:0007669"/>
    <property type="project" value="TreeGrafter"/>
</dbReference>
<keyword evidence="5" id="KW-0804">Transcription</keyword>
<feature type="compositionally biased region" description="Low complexity" evidence="7">
    <location>
        <begin position="67"/>
        <end position="90"/>
    </location>
</feature>
<feature type="region of interest" description="Disordered" evidence="7">
    <location>
        <begin position="62"/>
        <end position="114"/>
    </location>
</feature>
<dbReference type="AlphaFoldDB" id="A0A8T2NL94"/>
<keyword evidence="6" id="KW-0539">Nucleus</keyword>
<feature type="compositionally biased region" description="Polar residues" evidence="7">
    <location>
        <begin position="151"/>
        <end position="162"/>
    </location>
</feature>
<sequence length="187" mass="19721">MAAPALTPNAILKNGRLKRRSRYSTPVKKRNLLLFLVNVEHFSSPNTDMGRKKKCIRYIQGEGSCASPPSSDGSLLDSPPSSPSLISSPQKDSKPPADQTQPLSLTMKPPPLASHLSMPTSLVLLETAAAAAAAASKPGATNGPLERPNMSPRQAGSSSTLARPSPTLCHTHSLLPQPLSLVTKSIE</sequence>
<dbReference type="GO" id="GO:0071664">
    <property type="term" value="C:catenin-TCF7L2 complex"/>
    <property type="evidence" value="ECO:0007669"/>
    <property type="project" value="TreeGrafter"/>
</dbReference>
<comment type="caution">
    <text evidence="8">The sequence shown here is derived from an EMBL/GenBank/DDBJ whole genome shotgun (WGS) entry which is preliminary data.</text>
</comment>
<dbReference type="Proteomes" id="UP000824540">
    <property type="component" value="Unassembled WGS sequence"/>
</dbReference>
<evidence type="ECO:0000256" key="4">
    <source>
        <dbReference type="ARBA" id="ARBA00023159"/>
    </source>
</evidence>
<evidence type="ECO:0000256" key="1">
    <source>
        <dbReference type="ARBA" id="ARBA00004123"/>
    </source>
</evidence>
<keyword evidence="9" id="KW-1185">Reference proteome</keyword>
<dbReference type="GO" id="GO:0000785">
    <property type="term" value="C:chromatin"/>
    <property type="evidence" value="ECO:0007669"/>
    <property type="project" value="TreeGrafter"/>
</dbReference>
<evidence type="ECO:0000256" key="6">
    <source>
        <dbReference type="ARBA" id="ARBA00023242"/>
    </source>
</evidence>
<dbReference type="InterPro" id="IPR024940">
    <property type="entry name" value="TCF/LEF"/>
</dbReference>
<name>A0A8T2NL94_9TELE</name>
<dbReference type="PANTHER" id="PTHR10373">
    <property type="entry name" value="TRANSCRIPTION FACTOR 7 FAMILY MEMBER"/>
    <property type="match status" value="1"/>
</dbReference>
<dbReference type="GO" id="GO:0000978">
    <property type="term" value="F:RNA polymerase II cis-regulatory region sequence-specific DNA binding"/>
    <property type="evidence" value="ECO:0007669"/>
    <property type="project" value="TreeGrafter"/>
</dbReference>
<proteinExistence type="predicted"/>
<keyword evidence="3" id="KW-0238">DNA-binding</keyword>
<evidence type="ECO:0000256" key="3">
    <source>
        <dbReference type="ARBA" id="ARBA00023125"/>
    </source>
</evidence>
<evidence type="ECO:0000256" key="7">
    <source>
        <dbReference type="SAM" id="MobiDB-lite"/>
    </source>
</evidence>
<gene>
    <name evidence="8" type="ORF">JZ751_025917</name>
</gene>
<feature type="region of interest" description="Disordered" evidence="7">
    <location>
        <begin position="133"/>
        <end position="172"/>
    </location>
</feature>
<reference evidence="8" key="1">
    <citation type="thesis" date="2021" institute="BYU ScholarsArchive" country="Provo, UT, USA">
        <title>Applications of and Algorithms for Genome Assembly and Genomic Analyses with an Emphasis on Marine Teleosts.</title>
        <authorList>
            <person name="Pickett B.D."/>
        </authorList>
    </citation>
    <scope>NUCLEOTIDE SEQUENCE</scope>
    <source>
        <strain evidence="8">HI-2016</strain>
    </source>
</reference>
<dbReference type="PANTHER" id="PTHR10373:SF32">
    <property type="entry name" value="TRANSCRIPTION FACTOR 7-LIKE 2"/>
    <property type="match status" value="1"/>
</dbReference>
<evidence type="ECO:0000313" key="9">
    <source>
        <dbReference type="Proteomes" id="UP000824540"/>
    </source>
</evidence>
<keyword evidence="4" id="KW-0010">Activator</keyword>
<dbReference type="OrthoDB" id="2307332at2759"/>
<comment type="subcellular location">
    <subcellularLocation>
        <location evidence="1">Nucleus</location>
    </subcellularLocation>
</comment>
<dbReference type="EMBL" id="JAFBMS010000068">
    <property type="protein sequence ID" value="KAG9338358.1"/>
    <property type="molecule type" value="Genomic_DNA"/>
</dbReference>
<keyword evidence="2" id="KW-0805">Transcription regulation</keyword>
<evidence type="ECO:0000256" key="2">
    <source>
        <dbReference type="ARBA" id="ARBA00023015"/>
    </source>
</evidence>
<evidence type="ECO:0000256" key="5">
    <source>
        <dbReference type="ARBA" id="ARBA00023163"/>
    </source>
</evidence>
<evidence type="ECO:0000313" key="8">
    <source>
        <dbReference type="EMBL" id="KAG9338358.1"/>
    </source>
</evidence>
<organism evidence="8 9">
    <name type="scientific">Albula glossodonta</name>
    <name type="common">roundjaw bonefish</name>
    <dbReference type="NCBI Taxonomy" id="121402"/>
    <lineage>
        <taxon>Eukaryota</taxon>
        <taxon>Metazoa</taxon>
        <taxon>Chordata</taxon>
        <taxon>Craniata</taxon>
        <taxon>Vertebrata</taxon>
        <taxon>Euteleostomi</taxon>
        <taxon>Actinopterygii</taxon>
        <taxon>Neopterygii</taxon>
        <taxon>Teleostei</taxon>
        <taxon>Albuliformes</taxon>
        <taxon>Albulidae</taxon>
        <taxon>Albula</taxon>
    </lineage>
</organism>
<dbReference type="GO" id="GO:0060070">
    <property type="term" value="P:canonical Wnt signaling pathway"/>
    <property type="evidence" value="ECO:0007669"/>
    <property type="project" value="TreeGrafter"/>
</dbReference>
<dbReference type="GO" id="GO:0000981">
    <property type="term" value="F:DNA-binding transcription factor activity, RNA polymerase II-specific"/>
    <property type="evidence" value="ECO:0007669"/>
    <property type="project" value="TreeGrafter"/>
</dbReference>
<accession>A0A8T2NL94</accession>